<dbReference type="Gene3D" id="3.30.700.10">
    <property type="entry name" value="Glycoprotein, Type 4 Pilin"/>
    <property type="match status" value="1"/>
</dbReference>
<evidence type="ECO:0000256" key="8">
    <source>
        <dbReference type="ARBA" id="ARBA00023287"/>
    </source>
</evidence>
<reference evidence="13" key="1">
    <citation type="submission" date="2016-10" db="EMBL/GenBank/DDBJ databases">
        <authorList>
            <person name="Varghese N."/>
            <person name="Submissions S."/>
        </authorList>
    </citation>
    <scope>NUCLEOTIDE SEQUENCE [LARGE SCALE GENOMIC DNA]</scope>
    <source>
        <strain evidence="13">SP</strain>
    </source>
</reference>
<feature type="chain" id="PRO_5035504586" description="ComG operon protein 3" evidence="11">
    <location>
        <begin position="18"/>
        <end position="105"/>
    </location>
</feature>
<proteinExistence type="inferred from homology"/>
<evidence type="ECO:0000256" key="6">
    <source>
        <dbReference type="ARBA" id="ARBA00022989"/>
    </source>
</evidence>
<dbReference type="PROSITE" id="PS00409">
    <property type="entry name" value="PROKAR_NTER_METHYL"/>
    <property type="match status" value="1"/>
</dbReference>
<accession>A0A1H3KSK8</accession>
<keyword evidence="13" id="KW-1185">Reference proteome</keyword>
<comment type="function">
    <text evidence="10">Required for transformation and DNA binding.</text>
</comment>
<protein>
    <recommendedName>
        <fullName evidence="10">ComG operon protein 3</fullName>
    </recommendedName>
</protein>
<keyword evidence="3 10" id="KW-1003">Cell membrane</keyword>
<keyword evidence="8 10" id="KW-0178">Competence</keyword>
<feature type="propeptide" id="PRO_5035504587" evidence="11">
    <location>
        <begin position="1"/>
        <end position="17"/>
    </location>
</feature>
<dbReference type="GO" id="GO:0030420">
    <property type="term" value="P:establishment of competence for transformation"/>
    <property type="evidence" value="ECO:0007669"/>
    <property type="project" value="UniProtKB-UniRule"/>
</dbReference>
<evidence type="ECO:0000256" key="9">
    <source>
        <dbReference type="ARBA" id="ARBA00043982"/>
    </source>
</evidence>
<keyword evidence="10" id="KW-0813">Transport</keyword>
<dbReference type="InterPro" id="IPR012902">
    <property type="entry name" value="N_methyl_site"/>
</dbReference>
<feature type="transmembrane region" description="Helical" evidence="10">
    <location>
        <begin position="20"/>
        <end position="42"/>
    </location>
</feature>
<dbReference type="NCBIfam" id="TIGR02532">
    <property type="entry name" value="IV_pilin_GFxxxE"/>
    <property type="match status" value="1"/>
</dbReference>
<sequence>MKKIFYLLRKEVKNKRGFTLLEMMIVIVIISILLLIAVPNLAKNKDMANEKGCEATIELLRAQKTAYEIETGNTLTDLETLLAQKYVDRITCPDGRTPDMKDLDF</sequence>
<evidence type="ECO:0000256" key="7">
    <source>
        <dbReference type="ARBA" id="ARBA00023136"/>
    </source>
</evidence>
<dbReference type="EMBL" id="FNPI01000002">
    <property type="protein sequence ID" value="SDY55167.1"/>
    <property type="molecule type" value="Genomic_DNA"/>
</dbReference>
<evidence type="ECO:0000256" key="5">
    <source>
        <dbReference type="ARBA" id="ARBA00022692"/>
    </source>
</evidence>
<dbReference type="AlphaFoldDB" id="A0A1H3KSK8"/>
<dbReference type="Pfam" id="PF07963">
    <property type="entry name" value="N_methyl"/>
    <property type="match status" value="1"/>
</dbReference>
<keyword evidence="5 10" id="KW-0812">Transmembrane</keyword>
<dbReference type="InterPro" id="IPR016940">
    <property type="entry name" value="ComGC"/>
</dbReference>
<comment type="subunit">
    <text evidence="10">Homodimer.</text>
</comment>
<dbReference type="GO" id="GO:0005886">
    <property type="term" value="C:plasma membrane"/>
    <property type="evidence" value="ECO:0007669"/>
    <property type="project" value="UniProtKB-SubCell"/>
</dbReference>
<evidence type="ECO:0000256" key="1">
    <source>
        <dbReference type="ARBA" id="ARBA00004162"/>
    </source>
</evidence>
<evidence type="ECO:0000256" key="2">
    <source>
        <dbReference type="ARBA" id="ARBA00004241"/>
    </source>
</evidence>
<keyword evidence="7 10" id="KW-0472">Membrane</keyword>
<dbReference type="SUPFAM" id="SSF54523">
    <property type="entry name" value="Pili subunits"/>
    <property type="match status" value="1"/>
</dbReference>
<evidence type="ECO:0000256" key="3">
    <source>
        <dbReference type="ARBA" id="ARBA00022475"/>
    </source>
</evidence>
<evidence type="ECO:0000256" key="11">
    <source>
        <dbReference type="PIRSR" id="PIRSR029928-50"/>
    </source>
</evidence>
<dbReference type="Proteomes" id="UP000198935">
    <property type="component" value="Unassembled WGS sequence"/>
</dbReference>
<name>A0A1H3KSK8_9BACI</name>
<feature type="modified residue" description="N-methylphenylalanine" evidence="11">
    <location>
        <position position="18"/>
    </location>
</feature>
<dbReference type="InterPro" id="IPR045584">
    <property type="entry name" value="Pilin-like"/>
</dbReference>
<keyword evidence="6 10" id="KW-1133">Transmembrane helix</keyword>
<dbReference type="NCBIfam" id="NF040999">
    <property type="entry name" value="pilin_ComGC"/>
    <property type="match status" value="1"/>
</dbReference>
<comment type="similarity">
    <text evidence="9 10">Belongs to the ComGC family.</text>
</comment>
<dbReference type="PIRSF" id="PIRSF029928">
    <property type="entry name" value="Late_competence_ComGC"/>
    <property type="match status" value="1"/>
</dbReference>
<keyword evidence="4 11" id="KW-0488">Methylation</keyword>
<evidence type="ECO:0000256" key="10">
    <source>
        <dbReference type="PIRNR" id="PIRNR029928"/>
    </source>
</evidence>
<organism evidence="12 13">
    <name type="scientific">Evansella caseinilytica</name>
    <dbReference type="NCBI Taxonomy" id="1503961"/>
    <lineage>
        <taxon>Bacteria</taxon>
        <taxon>Bacillati</taxon>
        <taxon>Bacillota</taxon>
        <taxon>Bacilli</taxon>
        <taxon>Bacillales</taxon>
        <taxon>Bacillaceae</taxon>
        <taxon>Evansella</taxon>
    </lineage>
</organism>
<dbReference type="STRING" id="1503961.SAMN05421736_102245"/>
<comment type="subcellular location">
    <subcellularLocation>
        <location evidence="1">Cell membrane</location>
        <topology evidence="1">Single-pass membrane protein</topology>
    </subcellularLocation>
    <subcellularLocation>
        <location evidence="2">Cell surface</location>
    </subcellularLocation>
</comment>
<dbReference type="GO" id="GO:0009986">
    <property type="term" value="C:cell surface"/>
    <property type="evidence" value="ECO:0007669"/>
    <property type="project" value="UniProtKB-SubCell"/>
</dbReference>
<evidence type="ECO:0000256" key="4">
    <source>
        <dbReference type="ARBA" id="ARBA00022481"/>
    </source>
</evidence>
<evidence type="ECO:0000313" key="13">
    <source>
        <dbReference type="Proteomes" id="UP000198935"/>
    </source>
</evidence>
<gene>
    <name evidence="12" type="ORF">SAMN05421736_102245</name>
</gene>
<evidence type="ECO:0000313" key="12">
    <source>
        <dbReference type="EMBL" id="SDY55167.1"/>
    </source>
</evidence>